<evidence type="ECO:0000313" key="1">
    <source>
        <dbReference type="EMBL" id="ANA86438.1"/>
    </source>
</evidence>
<keyword evidence="2" id="KW-1185">Reference proteome</keyword>
<dbReference type="RefSeq" id="YP_009274520.1">
    <property type="nucleotide sequence ID" value="NC_030917.1"/>
</dbReference>
<dbReference type="GeneID" id="28800563"/>
<sequence>MLSISNTMVKARKEHRCGFCSRTIRKGEHYRRQFNKESSFGGSGVWTWKNCAHCDVAAALIDLYDYDEGSGVTSWDFADYEPETANEEYLLECFRAQWTYPSGRLMPIPAHPKE</sequence>
<dbReference type="KEGG" id="vg:28800563"/>
<dbReference type="Proteomes" id="UP000204609">
    <property type="component" value="Segment"/>
</dbReference>
<evidence type="ECO:0000313" key="2">
    <source>
        <dbReference type="Proteomes" id="UP000204609"/>
    </source>
</evidence>
<gene>
    <name evidence="1" type="primary">104</name>
    <name evidence="1" type="ORF">PBI_ONEUP_104</name>
</gene>
<reference evidence="2" key="1">
    <citation type="submission" date="2016-03" db="EMBL/GenBank/DDBJ databases">
        <authorList>
            <person name="Ploux O."/>
        </authorList>
    </citation>
    <scope>NUCLEOTIDE SEQUENCE [LARGE SCALE GENOMIC DNA]</scope>
</reference>
<protein>
    <submittedName>
        <fullName evidence="1">Uncharacterized protein</fullName>
    </submittedName>
</protein>
<dbReference type="EMBL" id="KU998245">
    <property type="protein sequence ID" value="ANA86438.1"/>
    <property type="molecule type" value="Genomic_DNA"/>
</dbReference>
<proteinExistence type="predicted"/>
<accession>A0A160DEX5</accession>
<organism evidence="1 2">
    <name type="scientific">Gordonia phage OneUp</name>
    <dbReference type="NCBI Taxonomy" id="1838074"/>
    <lineage>
        <taxon>Viruses</taxon>
        <taxon>Duplodnaviria</taxon>
        <taxon>Heunggongvirae</taxon>
        <taxon>Uroviricota</taxon>
        <taxon>Caudoviricetes</taxon>
        <taxon>Oneupvirus</taxon>
        <taxon>Oneupvirus oneup</taxon>
    </lineage>
</organism>
<dbReference type="OrthoDB" id="13784at10239"/>
<name>A0A160DEX5_9CAUD</name>